<dbReference type="EMBL" id="LAZR01004238">
    <property type="protein sequence ID" value="KKN10503.1"/>
    <property type="molecule type" value="Genomic_DNA"/>
</dbReference>
<reference evidence="1" key="1">
    <citation type="journal article" date="2015" name="Nature">
        <title>Complex archaea that bridge the gap between prokaryotes and eukaryotes.</title>
        <authorList>
            <person name="Spang A."/>
            <person name="Saw J.H."/>
            <person name="Jorgensen S.L."/>
            <person name="Zaremba-Niedzwiedzka K."/>
            <person name="Martijn J."/>
            <person name="Lind A.E."/>
            <person name="van Eijk R."/>
            <person name="Schleper C."/>
            <person name="Guy L."/>
            <person name="Ettema T.J."/>
        </authorList>
    </citation>
    <scope>NUCLEOTIDE SEQUENCE</scope>
</reference>
<organism evidence="1">
    <name type="scientific">marine sediment metagenome</name>
    <dbReference type="NCBI Taxonomy" id="412755"/>
    <lineage>
        <taxon>unclassified sequences</taxon>
        <taxon>metagenomes</taxon>
        <taxon>ecological metagenomes</taxon>
    </lineage>
</organism>
<accession>A0A0F9QZA8</accession>
<name>A0A0F9QZA8_9ZZZZ</name>
<proteinExistence type="predicted"/>
<sequence length="60" mass="7134">MKAKRKDVKEIGTAWVSIGEDNSMIGISWYRDHLQDNVKRIPVSLLPSKQWREIQRRLKK</sequence>
<protein>
    <submittedName>
        <fullName evidence="1">Uncharacterized protein</fullName>
    </submittedName>
</protein>
<evidence type="ECO:0000313" key="1">
    <source>
        <dbReference type="EMBL" id="KKN10503.1"/>
    </source>
</evidence>
<gene>
    <name evidence="1" type="ORF">LCGC14_1035880</name>
</gene>
<comment type="caution">
    <text evidence="1">The sequence shown here is derived from an EMBL/GenBank/DDBJ whole genome shotgun (WGS) entry which is preliminary data.</text>
</comment>
<dbReference type="AlphaFoldDB" id="A0A0F9QZA8"/>